<evidence type="ECO:0000313" key="2">
    <source>
        <dbReference type="Proteomes" id="UP000823674"/>
    </source>
</evidence>
<comment type="caution">
    <text evidence="1">The sequence shown here is derived from an EMBL/GenBank/DDBJ whole genome shotgun (WGS) entry which is preliminary data.</text>
</comment>
<accession>A0ABQ7NKV8</accession>
<dbReference type="EMBL" id="JADBGQ010000002">
    <property type="protein sequence ID" value="KAG5410781.1"/>
    <property type="molecule type" value="Genomic_DNA"/>
</dbReference>
<reference evidence="1 2" key="1">
    <citation type="submission" date="2021-03" db="EMBL/GenBank/DDBJ databases">
        <authorList>
            <person name="King G.J."/>
            <person name="Bancroft I."/>
            <person name="Baten A."/>
            <person name="Bloomfield J."/>
            <person name="Borpatragohain P."/>
            <person name="He Z."/>
            <person name="Irish N."/>
            <person name="Irwin J."/>
            <person name="Liu K."/>
            <person name="Mauleon R.P."/>
            <person name="Moore J."/>
            <person name="Morris R."/>
            <person name="Ostergaard L."/>
            <person name="Wang B."/>
            <person name="Wells R."/>
        </authorList>
    </citation>
    <scope>NUCLEOTIDE SEQUENCE [LARGE SCALE GENOMIC DNA]</scope>
    <source>
        <strain evidence="1">R-o-18</strain>
        <tissue evidence="1">Leaf</tissue>
    </source>
</reference>
<protein>
    <submittedName>
        <fullName evidence="1">Uncharacterized protein</fullName>
    </submittedName>
</protein>
<organism evidence="1 2">
    <name type="scientific">Brassica rapa subsp. trilocularis</name>
    <dbReference type="NCBI Taxonomy" id="1813537"/>
    <lineage>
        <taxon>Eukaryota</taxon>
        <taxon>Viridiplantae</taxon>
        <taxon>Streptophyta</taxon>
        <taxon>Embryophyta</taxon>
        <taxon>Tracheophyta</taxon>
        <taxon>Spermatophyta</taxon>
        <taxon>Magnoliopsida</taxon>
        <taxon>eudicotyledons</taxon>
        <taxon>Gunneridae</taxon>
        <taxon>Pentapetalae</taxon>
        <taxon>rosids</taxon>
        <taxon>malvids</taxon>
        <taxon>Brassicales</taxon>
        <taxon>Brassicaceae</taxon>
        <taxon>Brassiceae</taxon>
        <taxon>Brassica</taxon>
    </lineage>
</organism>
<proteinExistence type="predicted"/>
<sequence length="133" mass="15535">MAATKMFFITRFSSSIHLKVDLSILDMYICVFYKNDLPVSRLKDNALDDFQEVFLEVIWTSWKSFGRHGSLLMKFSSISSEVQACLCRGMIYNSFTTYTLVVSSFFPKRLTCKSSKIRRFDQNLGIKSWKTYM</sequence>
<name>A0ABQ7NKV8_BRACM</name>
<evidence type="ECO:0000313" key="1">
    <source>
        <dbReference type="EMBL" id="KAG5410781.1"/>
    </source>
</evidence>
<keyword evidence="2" id="KW-1185">Reference proteome</keyword>
<dbReference type="Proteomes" id="UP000823674">
    <property type="component" value="Chromosome A02"/>
</dbReference>
<gene>
    <name evidence="1" type="primary">A02g507210.1_BraROA</name>
    <name evidence="1" type="ORF">IGI04_007100</name>
</gene>